<proteinExistence type="inferred from homology"/>
<name>A0A7C9ABJ5_OPUST</name>
<dbReference type="PANTHER" id="PTHR12558">
    <property type="entry name" value="CELL DIVISION CYCLE 16,23,27"/>
    <property type="match status" value="1"/>
</dbReference>
<dbReference type="PANTHER" id="PTHR12558:SF13">
    <property type="entry name" value="CELL DIVISION CYCLE PROTEIN 27 HOMOLOG"/>
    <property type="match status" value="1"/>
</dbReference>
<feature type="repeat" description="TPR" evidence="6">
    <location>
        <begin position="32"/>
        <end position="65"/>
    </location>
</feature>
<keyword evidence="2" id="KW-0677">Repeat</keyword>
<keyword evidence="3 6" id="KW-0802">TPR repeat</keyword>
<protein>
    <submittedName>
        <fullName evidence="7">Uncharacterized protein</fullName>
    </submittedName>
</protein>
<accession>A0A7C9ABJ5</accession>
<organism evidence="7">
    <name type="scientific">Opuntia streptacantha</name>
    <name type="common">Prickly pear cactus</name>
    <name type="synonym">Opuntia cardona</name>
    <dbReference type="NCBI Taxonomy" id="393608"/>
    <lineage>
        <taxon>Eukaryota</taxon>
        <taxon>Viridiplantae</taxon>
        <taxon>Streptophyta</taxon>
        <taxon>Embryophyta</taxon>
        <taxon>Tracheophyta</taxon>
        <taxon>Spermatophyta</taxon>
        <taxon>Magnoliopsida</taxon>
        <taxon>eudicotyledons</taxon>
        <taxon>Gunneridae</taxon>
        <taxon>Pentapetalae</taxon>
        <taxon>Caryophyllales</taxon>
        <taxon>Cactineae</taxon>
        <taxon>Cactaceae</taxon>
        <taxon>Opuntioideae</taxon>
        <taxon>Opuntia</taxon>
    </lineage>
</organism>
<dbReference type="Pfam" id="PF14559">
    <property type="entry name" value="TPR_19"/>
    <property type="match status" value="1"/>
</dbReference>
<evidence type="ECO:0000256" key="3">
    <source>
        <dbReference type="ARBA" id="ARBA00022803"/>
    </source>
</evidence>
<dbReference type="PROSITE" id="PS50293">
    <property type="entry name" value="TPR_REGION"/>
    <property type="match status" value="1"/>
</dbReference>
<evidence type="ECO:0000256" key="6">
    <source>
        <dbReference type="PROSITE-ProRule" id="PRU00339"/>
    </source>
</evidence>
<feature type="repeat" description="TPR" evidence="6">
    <location>
        <begin position="202"/>
        <end position="235"/>
    </location>
</feature>
<dbReference type="GO" id="GO:0005680">
    <property type="term" value="C:anaphase-promoting complex"/>
    <property type="evidence" value="ECO:0007669"/>
    <property type="project" value="TreeGrafter"/>
</dbReference>
<dbReference type="GO" id="GO:0051301">
    <property type="term" value="P:cell division"/>
    <property type="evidence" value="ECO:0007669"/>
    <property type="project" value="TreeGrafter"/>
</dbReference>
<dbReference type="SUPFAM" id="SSF48452">
    <property type="entry name" value="TPR-like"/>
    <property type="match status" value="1"/>
</dbReference>
<keyword evidence="4" id="KW-0539">Nucleus</keyword>
<dbReference type="FunFam" id="1.25.40.10:FF:000018">
    <property type="entry name" value="Cell division cycle protein 27 homolog B"/>
    <property type="match status" value="1"/>
</dbReference>
<evidence type="ECO:0000256" key="2">
    <source>
        <dbReference type="ARBA" id="ARBA00022737"/>
    </source>
</evidence>
<evidence type="ECO:0000256" key="1">
    <source>
        <dbReference type="ARBA" id="ARBA00004123"/>
    </source>
</evidence>
<dbReference type="GO" id="GO:0016567">
    <property type="term" value="P:protein ubiquitination"/>
    <property type="evidence" value="ECO:0007669"/>
    <property type="project" value="TreeGrafter"/>
</dbReference>
<comment type="similarity">
    <text evidence="5">Belongs to the APC3/CDC27 family.</text>
</comment>
<dbReference type="PROSITE" id="PS50005">
    <property type="entry name" value="TPR"/>
    <property type="match status" value="4"/>
</dbReference>
<feature type="repeat" description="TPR" evidence="6">
    <location>
        <begin position="100"/>
        <end position="133"/>
    </location>
</feature>
<dbReference type="AlphaFoldDB" id="A0A7C9ABJ5"/>
<feature type="repeat" description="TPR" evidence="6">
    <location>
        <begin position="66"/>
        <end position="99"/>
    </location>
</feature>
<dbReference type="SMART" id="SM00028">
    <property type="entry name" value="TPR"/>
    <property type="match status" value="6"/>
</dbReference>
<dbReference type="InterPro" id="IPR019734">
    <property type="entry name" value="TPR_rpt"/>
</dbReference>
<dbReference type="GO" id="GO:0007091">
    <property type="term" value="P:metaphase/anaphase transition of mitotic cell cycle"/>
    <property type="evidence" value="ECO:0007669"/>
    <property type="project" value="TreeGrafter"/>
</dbReference>
<dbReference type="Pfam" id="PF00515">
    <property type="entry name" value="TPR_1"/>
    <property type="match status" value="2"/>
</dbReference>
<evidence type="ECO:0000313" key="7">
    <source>
        <dbReference type="EMBL" id="MBA4664378.1"/>
    </source>
</evidence>
<evidence type="ECO:0000256" key="5">
    <source>
        <dbReference type="ARBA" id="ARBA00038210"/>
    </source>
</evidence>
<dbReference type="GO" id="GO:0005737">
    <property type="term" value="C:cytoplasm"/>
    <property type="evidence" value="ECO:0007669"/>
    <property type="project" value="TreeGrafter"/>
</dbReference>
<comment type="subcellular location">
    <subcellularLocation>
        <location evidence="1">Nucleus</location>
    </subcellularLocation>
</comment>
<dbReference type="Gene3D" id="1.25.40.10">
    <property type="entry name" value="Tetratricopeptide repeat domain"/>
    <property type="match status" value="2"/>
</dbReference>
<dbReference type="GO" id="GO:0031145">
    <property type="term" value="P:anaphase-promoting complex-dependent catabolic process"/>
    <property type="evidence" value="ECO:0007669"/>
    <property type="project" value="TreeGrafter"/>
</dbReference>
<dbReference type="EMBL" id="GISG01223507">
    <property type="protein sequence ID" value="MBA4664378.1"/>
    <property type="molecule type" value="Transcribed_RNA"/>
</dbReference>
<sequence>MDIYSTVLYHLKEDMKLSYLAQELLSTDRLASQTWCAMGNCYSLQKDHDTALKNFQRAVQLNPKFAYAHTLCGHEHVALEDFESGIRSFQSALCVDPRHYNAWYGLGMVYLRQEKFEFAEHHFRRAFQINPCSSVIMSYLGTALHALKRNEEALMMMEKAIVADKKNPLPIYQKAVILSSMDKYDEALEVLEELKEYAPRECSIYALMGKIYKRRNMYDKAMLHFGIALDLKPSAADVATIKAAIEKLHVPDDLDDSL</sequence>
<reference evidence="7" key="1">
    <citation type="journal article" date="2013" name="J. Plant Res.">
        <title>Effect of fungi and light on seed germination of three Opuntia species from semiarid lands of central Mexico.</title>
        <authorList>
            <person name="Delgado-Sanchez P."/>
            <person name="Jimenez-Bremont J.F."/>
            <person name="Guerrero-Gonzalez Mde L."/>
            <person name="Flores J."/>
        </authorList>
    </citation>
    <scope>NUCLEOTIDE SEQUENCE</scope>
    <source>
        <tissue evidence="7">Cladode</tissue>
    </source>
</reference>
<dbReference type="InterPro" id="IPR011990">
    <property type="entry name" value="TPR-like_helical_dom_sf"/>
</dbReference>
<reference evidence="7" key="2">
    <citation type="submission" date="2020-07" db="EMBL/GenBank/DDBJ databases">
        <authorList>
            <person name="Vera ALvarez R."/>
            <person name="Arias-Moreno D.M."/>
            <person name="Jimenez-Jacinto V."/>
            <person name="Jimenez-Bremont J.F."/>
            <person name="Swaminathan K."/>
            <person name="Moose S.P."/>
            <person name="Guerrero-Gonzalez M.L."/>
            <person name="Marino-Ramirez L."/>
            <person name="Landsman D."/>
            <person name="Rodriguez-Kessler M."/>
            <person name="Delgado-Sanchez P."/>
        </authorList>
    </citation>
    <scope>NUCLEOTIDE SEQUENCE</scope>
    <source>
        <tissue evidence="7">Cladode</tissue>
    </source>
</reference>
<evidence type="ECO:0000256" key="4">
    <source>
        <dbReference type="ARBA" id="ARBA00023242"/>
    </source>
</evidence>
<dbReference type="EMBL" id="GISG01223505">
    <property type="protein sequence ID" value="MBA4664377.1"/>
    <property type="molecule type" value="Transcribed_RNA"/>
</dbReference>